<dbReference type="InterPro" id="IPR036086">
    <property type="entry name" value="ParB/Sulfiredoxin_sf"/>
</dbReference>
<dbReference type="NCBIfam" id="TIGR00180">
    <property type="entry name" value="parB_part"/>
    <property type="match status" value="1"/>
</dbReference>
<protein>
    <submittedName>
        <fullName evidence="7">ParB/RepB/Spo0J family partition protein</fullName>
    </submittedName>
</protein>
<reference evidence="8" key="1">
    <citation type="submission" date="2020-01" db="EMBL/GenBank/DDBJ databases">
        <title>Sphingomonas sp. strain CSW-10.</title>
        <authorList>
            <person name="Chen W.-M."/>
        </authorList>
    </citation>
    <scope>NUCLEOTIDE SEQUENCE [LARGE SCALE GENOMIC DNA]</scope>
    <source>
        <strain evidence="8">FSY-8</strain>
    </source>
</reference>
<organism evidence="7 8">
    <name type="scientific">Novosphingobium ovatum</name>
    <dbReference type="NCBI Taxonomy" id="1908523"/>
    <lineage>
        <taxon>Bacteria</taxon>
        <taxon>Pseudomonadati</taxon>
        <taxon>Pseudomonadota</taxon>
        <taxon>Alphaproteobacteria</taxon>
        <taxon>Sphingomonadales</taxon>
        <taxon>Sphingomonadaceae</taxon>
        <taxon>Novosphingobium</taxon>
    </lineage>
</organism>
<evidence type="ECO:0000313" key="7">
    <source>
        <dbReference type="EMBL" id="NBC37965.1"/>
    </source>
</evidence>
<dbReference type="CDD" id="cd16393">
    <property type="entry name" value="SPO0J_N"/>
    <property type="match status" value="1"/>
</dbReference>
<keyword evidence="2" id="KW-0159">Chromosome partition</keyword>
<evidence type="ECO:0000256" key="2">
    <source>
        <dbReference type="ARBA" id="ARBA00022829"/>
    </source>
</evidence>
<dbReference type="SUPFAM" id="SSF110849">
    <property type="entry name" value="ParB/Sulfiredoxin"/>
    <property type="match status" value="1"/>
</dbReference>
<evidence type="ECO:0000256" key="5">
    <source>
        <dbReference type="SAM" id="MobiDB-lite"/>
    </source>
</evidence>
<feature type="region of interest" description="Disordered" evidence="5">
    <location>
        <begin position="1"/>
        <end position="47"/>
    </location>
</feature>
<dbReference type="Pfam" id="PF02195">
    <property type="entry name" value="ParB_N"/>
    <property type="match status" value="1"/>
</dbReference>
<dbReference type="RefSeq" id="WP_161720527.1">
    <property type="nucleotide sequence ID" value="NZ_JAAAPO010000007.1"/>
</dbReference>
<gene>
    <name evidence="7" type="ORF">GTZ99_15525</name>
</gene>
<dbReference type="InterPro" id="IPR003115">
    <property type="entry name" value="ParB_N"/>
</dbReference>
<dbReference type="InterPro" id="IPR041468">
    <property type="entry name" value="HTH_ParB/Spo0J"/>
</dbReference>
<dbReference type="PANTHER" id="PTHR33375:SF1">
    <property type="entry name" value="CHROMOSOME-PARTITIONING PROTEIN PARB-RELATED"/>
    <property type="match status" value="1"/>
</dbReference>
<name>A0ABW9XHD5_9SPHN</name>
<accession>A0ABW9XHD5</accession>
<dbReference type="InterPro" id="IPR050336">
    <property type="entry name" value="Chromosome_partition/occlusion"/>
</dbReference>
<proteinExistence type="inferred from homology"/>
<evidence type="ECO:0000256" key="1">
    <source>
        <dbReference type="ARBA" id="ARBA00006295"/>
    </source>
</evidence>
<comment type="function">
    <text evidence="4">Involved in chromosome partition. Localize to both poles of the predivisional cell following completion of DNA replication. Binds to the DNA origin of replication.</text>
</comment>
<evidence type="ECO:0000313" key="8">
    <source>
        <dbReference type="Proteomes" id="UP000753724"/>
    </source>
</evidence>
<dbReference type="SMART" id="SM00470">
    <property type="entry name" value="ParB"/>
    <property type="match status" value="1"/>
</dbReference>
<feature type="domain" description="ParB-like N-terminal" evidence="6">
    <location>
        <begin position="64"/>
        <end position="153"/>
    </location>
</feature>
<sequence>MSDETTARPAARRKPPALGRGLSALLGETRREEPVLPPPPGGGVAAAPAMPLRSEVAPRVGGMAQLAVADITPDPDQPRRHFDDSALDELAASIAARGVIQPIIVRPKGTGYMLVAGERRWRAAQRAQLHEIPALIRDLTDREVMALALIENLQREDLNPIEEARAYQRLAESESMTQADIAKMVDKSRSHVANIQRLLSLPEAVIRMVEEAELSMGHARALIGCDAAETLAAQAVAKGWSVREIEQQVRRSAGREAPVRRQARQDTSSPESADIQMMQQQLEECLGLSVKIHADADPRSGAVTIRYTTLDQLDLISSRLTGGGGI</sequence>
<dbReference type="PANTHER" id="PTHR33375">
    <property type="entry name" value="CHROMOSOME-PARTITIONING PROTEIN PARB-RELATED"/>
    <property type="match status" value="1"/>
</dbReference>
<dbReference type="InterPro" id="IPR057240">
    <property type="entry name" value="ParB_dimer_C"/>
</dbReference>
<comment type="caution">
    <text evidence="7">The sequence shown here is derived from an EMBL/GenBank/DDBJ whole genome shotgun (WGS) entry which is preliminary data.</text>
</comment>
<evidence type="ECO:0000256" key="3">
    <source>
        <dbReference type="ARBA" id="ARBA00023125"/>
    </source>
</evidence>
<dbReference type="Proteomes" id="UP000753724">
    <property type="component" value="Unassembled WGS sequence"/>
</dbReference>
<dbReference type="InterPro" id="IPR004437">
    <property type="entry name" value="ParB/RepB/Spo0J"/>
</dbReference>
<dbReference type="Gene3D" id="1.10.10.2830">
    <property type="match status" value="1"/>
</dbReference>
<feature type="region of interest" description="Disordered" evidence="5">
    <location>
        <begin position="251"/>
        <end position="274"/>
    </location>
</feature>
<comment type="similarity">
    <text evidence="1">Belongs to the ParB family.</text>
</comment>
<dbReference type="Pfam" id="PF17762">
    <property type="entry name" value="HTH_ParB"/>
    <property type="match status" value="1"/>
</dbReference>
<feature type="compositionally biased region" description="Polar residues" evidence="5">
    <location>
        <begin position="265"/>
        <end position="274"/>
    </location>
</feature>
<dbReference type="EMBL" id="JAAAPO010000007">
    <property type="protein sequence ID" value="NBC37965.1"/>
    <property type="molecule type" value="Genomic_DNA"/>
</dbReference>
<evidence type="ECO:0000256" key="4">
    <source>
        <dbReference type="ARBA" id="ARBA00025472"/>
    </source>
</evidence>
<evidence type="ECO:0000259" key="6">
    <source>
        <dbReference type="SMART" id="SM00470"/>
    </source>
</evidence>
<keyword evidence="3" id="KW-0238">DNA-binding</keyword>
<keyword evidence="8" id="KW-1185">Reference proteome</keyword>
<dbReference type="Pfam" id="PF23552">
    <property type="entry name" value="ParB_C"/>
    <property type="match status" value="1"/>
</dbReference>
<dbReference type="Gene3D" id="3.90.1530.30">
    <property type="match status" value="1"/>
</dbReference>